<dbReference type="PANTHER" id="PTHR43179">
    <property type="entry name" value="RHAMNOSYLTRANSFERASE WBBL"/>
    <property type="match status" value="1"/>
</dbReference>
<dbReference type="SUPFAM" id="SSF53448">
    <property type="entry name" value="Nucleotide-diphospho-sugar transferases"/>
    <property type="match status" value="1"/>
</dbReference>
<dbReference type="InterPro" id="IPR029044">
    <property type="entry name" value="Nucleotide-diphossugar_trans"/>
</dbReference>
<organism evidence="6 7">
    <name type="scientific">Streptomyces sannanensis</name>
    <dbReference type="NCBI Taxonomy" id="285536"/>
    <lineage>
        <taxon>Bacteria</taxon>
        <taxon>Bacillati</taxon>
        <taxon>Actinomycetota</taxon>
        <taxon>Actinomycetes</taxon>
        <taxon>Kitasatosporales</taxon>
        <taxon>Streptomycetaceae</taxon>
        <taxon>Streptomyces</taxon>
    </lineage>
</organism>
<comment type="caution">
    <text evidence="6">The sequence shown here is derived from an EMBL/GenBank/DDBJ whole genome shotgun (WGS) entry which is preliminary data.</text>
</comment>
<evidence type="ECO:0000313" key="7">
    <source>
        <dbReference type="Proteomes" id="UP001499990"/>
    </source>
</evidence>
<dbReference type="InterPro" id="IPR001173">
    <property type="entry name" value="Glyco_trans_2-like"/>
</dbReference>
<evidence type="ECO:0000259" key="5">
    <source>
        <dbReference type="Pfam" id="PF00535"/>
    </source>
</evidence>
<evidence type="ECO:0000256" key="1">
    <source>
        <dbReference type="ARBA" id="ARBA00004776"/>
    </source>
</evidence>
<dbReference type="RefSeq" id="WP_345045843.1">
    <property type="nucleotide sequence ID" value="NZ_BAAAYL010000004.1"/>
</dbReference>
<protein>
    <submittedName>
        <fullName evidence="6">Glycosyltransferase</fullName>
    </submittedName>
</protein>
<accession>A0ABP6SNJ9</accession>
<dbReference type="Proteomes" id="UP001499990">
    <property type="component" value="Unassembled WGS sequence"/>
</dbReference>
<evidence type="ECO:0000313" key="6">
    <source>
        <dbReference type="EMBL" id="GAA3381310.1"/>
    </source>
</evidence>
<dbReference type="Gene3D" id="3.90.550.10">
    <property type="entry name" value="Spore Coat Polysaccharide Biosynthesis Protein SpsA, Chain A"/>
    <property type="match status" value="1"/>
</dbReference>
<comment type="pathway">
    <text evidence="1">Cell wall biogenesis; cell wall polysaccharide biosynthesis.</text>
</comment>
<name>A0ABP6SNJ9_9ACTN</name>
<keyword evidence="7" id="KW-1185">Reference proteome</keyword>
<comment type="similarity">
    <text evidence="2">Belongs to the glycosyltransferase 2 family.</text>
</comment>
<evidence type="ECO:0000256" key="3">
    <source>
        <dbReference type="ARBA" id="ARBA00022676"/>
    </source>
</evidence>
<evidence type="ECO:0000256" key="4">
    <source>
        <dbReference type="ARBA" id="ARBA00022679"/>
    </source>
</evidence>
<feature type="domain" description="Glycosyltransferase 2-like" evidence="5">
    <location>
        <begin position="51"/>
        <end position="164"/>
    </location>
</feature>
<dbReference type="PANTHER" id="PTHR43179:SF12">
    <property type="entry name" value="GALACTOFURANOSYLTRANSFERASE GLFT2"/>
    <property type="match status" value="1"/>
</dbReference>
<keyword evidence="4" id="KW-0808">Transferase</keyword>
<dbReference type="Pfam" id="PF00535">
    <property type="entry name" value="Glycos_transf_2"/>
    <property type="match status" value="1"/>
</dbReference>
<gene>
    <name evidence="6" type="ORF">GCM10020367_72050</name>
</gene>
<evidence type="ECO:0000256" key="2">
    <source>
        <dbReference type="ARBA" id="ARBA00006739"/>
    </source>
</evidence>
<sequence length="294" mass="32301">MHRPCIDVVLLTMNDRPGEEAAAQACLLAQAGVALRVCVVGNGCTPEIVPPGAITVRLPENVGIPGGRNAGADALGAAGDPAEWVFFLDNDATLPRTDILARLIAEAEQHPEAAYVQPRLTGPDDETTPRRWVPRLRADRPGLPGTITTMTEGVVLVRRAAFEEAGGWPGSFFLYHEGLDLAWRLWAAGWTGWYAASIRMHHPLTAPTRHALFHRLAARNRIWAAYRSLPAPLIPVYLAVWTVITLARAVRGGGLRETLHGLREGWTTRRVQTRRPMDWRTVRRLTAAGRPPII</sequence>
<reference evidence="7" key="1">
    <citation type="journal article" date="2019" name="Int. J. Syst. Evol. Microbiol.">
        <title>The Global Catalogue of Microorganisms (GCM) 10K type strain sequencing project: providing services to taxonomists for standard genome sequencing and annotation.</title>
        <authorList>
            <consortium name="The Broad Institute Genomics Platform"/>
            <consortium name="The Broad Institute Genome Sequencing Center for Infectious Disease"/>
            <person name="Wu L."/>
            <person name="Ma J."/>
        </authorList>
    </citation>
    <scope>NUCLEOTIDE SEQUENCE [LARGE SCALE GENOMIC DNA]</scope>
    <source>
        <strain evidence="7">JCM 9651</strain>
    </source>
</reference>
<keyword evidence="3" id="KW-0328">Glycosyltransferase</keyword>
<dbReference type="EMBL" id="BAAAYL010000004">
    <property type="protein sequence ID" value="GAA3381310.1"/>
    <property type="molecule type" value="Genomic_DNA"/>
</dbReference>
<proteinExistence type="inferred from homology"/>